<dbReference type="EMBL" id="JAEPRA010000005">
    <property type="protein sequence ID" value="KAG2185528.1"/>
    <property type="molecule type" value="Genomic_DNA"/>
</dbReference>
<evidence type="ECO:0000313" key="2">
    <source>
        <dbReference type="EMBL" id="KAG2185528.1"/>
    </source>
</evidence>
<dbReference type="PANTHER" id="PTHR47829">
    <property type="entry name" value="HYDROLASE, PUTATIVE (AFU_ORTHOLOGUE AFUA_1G12880)-RELATED"/>
    <property type="match status" value="1"/>
</dbReference>
<keyword evidence="3" id="KW-1185">Reference proteome</keyword>
<dbReference type="InterPro" id="IPR052898">
    <property type="entry name" value="ACAD10-like"/>
</dbReference>
<comment type="caution">
    <text evidence="2">The sequence shown here is derived from an EMBL/GenBank/DDBJ whole genome shotgun (WGS) entry which is preliminary data.</text>
</comment>
<feature type="domain" description="Aminoglycoside phosphotransferase" evidence="1">
    <location>
        <begin position="44"/>
        <end position="236"/>
    </location>
</feature>
<dbReference type="InterPro" id="IPR041726">
    <property type="entry name" value="ACAD10_11_N"/>
</dbReference>
<organism evidence="2 3">
    <name type="scientific">Umbelopsis vinacea</name>
    <dbReference type="NCBI Taxonomy" id="44442"/>
    <lineage>
        <taxon>Eukaryota</taxon>
        <taxon>Fungi</taxon>
        <taxon>Fungi incertae sedis</taxon>
        <taxon>Mucoromycota</taxon>
        <taxon>Mucoromycotina</taxon>
        <taxon>Umbelopsidomycetes</taxon>
        <taxon>Umbelopsidales</taxon>
        <taxon>Umbelopsidaceae</taxon>
        <taxon>Umbelopsis</taxon>
    </lineage>
</organism>
<dbReference type="PANTHER" id="PTHR47829:SF3">
    <property type="entry name" value="AMINOGLYCOSIDE PHOSPHOTRANSFERASE DOMAIN-CONTAINING PROTEIN"/>
    <property type="match status" value="1"/>
</dbReference>
<dbReference type="InterPro" id="IPR011009">
    <property type="entry name" value="Kinase-like_dom_sf"/>
</dbReference>
<evidence type="ECO:0000259" key="1">
    <source>
        <dbReference type="Pfam" id="PF01636"/>
    </source>
</evidence>
<dbReference type="InterPro" id="IPR002575">
    <property type="entry name" value="Aminoglycoside_PTrfase"/>
</dbReference>
<evidence type="ECO:0000313" key="3">
    <source>
        <dbReference type="Proteomes" id="UP000612746"/>
    </source>
</evidence>
<dbReference type="Gene3D" id="3.30.200.20">
    <property type="entry name" value="Phosphorylase Kinase, domain 1"/>
    <property type="match status" value="1"/>
</dbReference>
<gene>
    <name evidence="2" type="ORF">INT44_002321</name>
</gene>
<name>A0A8H7UMT7_9FUNG</name>
<dbReference type="Gene3D" id="3.90.1200.10">
    <property type="match status" value="1"/>
</dbReference>
<dbReference type="CDD" id="cd05154">
    <property type="entry name" value="ACAD10_11_N-like"/>
    <property type="match status" value="1"/>
</dbReference>
<protein>
    <recommendedName>
        <fullName evidence="1">Aminoglycoside phosphotransferase domain-containing protein</fullName>
    </recommendedName>
</protein>
<dbReference type="Pfam" id="PF01636">
    <property type="entry name" value="APH"/>
    <property type="match status" value="2"/>
</dbReference>
<feature type="domain" description="Aminoglycoside phosphotransferase" evidence="1">
    <location>
        <begin position="252"/>
        <end position="294"/>
    </location>
</feature>
<reference evidence="2" key="1">
    <citation type="submission" date="2020-12" db="EMBL/GenBank/DDBJ databases">
        <title>Metabolic potential, ecology and presence of endohyphal bacteria is reflected in genomic diversity of Mucoromycotina.</title>
        <authorList>
            <person name="Muszewska A."/>
            <person name="Okrasinska A."/>
            <person name="Steczkiewicz K."/>
            <person name="Drgas O."/>
            <person name="Orlowska M."/>
            <person name="Perlinska-Lenart U."/>
            <person name="Aleksandrzak-Piekarczyk T."/>
            <person name="Szatraj K."/>
            <person name="Zielenkiewicz U."/>
            <person name="Pilsyk S."/>
            <person name="Malc E."/>
            <person name="Mieczkowski P."/>
            <person name="Kruszewska J.S."/>
            <person name="Biernat P."/>
            <person name="Pawlowska J."/>
        </authorList>
    </citation>
    <scope>NUCLEOTIDE SEQUENCE</scope>
    <source>
        <strain evidence="2">WA0000051536</strain>
    </source>
</reference>
<dbReference type="SUPFAM" id="SSF56112">
    <property type="entry name" value="Protein kinase-like (PK-like)"/>
    <property type="match status" value="1"/>
</dbReference>
<dbReference type="AlphaFoldDB" id="A0A8H7UMT7"/>
<dbReference type="OrthoDB" id="191037at2759"/>
<accession>A0A8H7UMT7</accession>
<proteinExistence type="predicted"/>
<sequence length="398" mass="44537">MSSGNNRQADQGTSAVREGHQIDVKTLEKYLSEKIPGFKAPLDVSQFSFGQSNPTYLLADANKKQYVLRKKPPGALLSSTAHAVEREYRVLHAIGTSSDVPVPEVYVLCEDVSIIGTPFYVMEFVKGRIFTDVRMLSMPYEERRQCWFSAIRTLAKLHKVDYAAVGLKDYGRNHGFYARQVKSLKRVSDAQAAVKDQDTGEKVPELPRLQEMLAWFGRNQVQDKSSIVHGDYKRTNNALPPAETHLVVEQIDNLIFHPTEPRVIGILDWELSTIGHPLSDLANLLQPFYIPATADDVFAGFKGSKEELPIPPADELMKVYCQEAGISYPIQNWSFCVAFAFFRVAVITQGIAARVARKQASSAQAKFYASRFVPFTHLALEIVDQGELEHVTGDKSKL</sequence>
<dbReference type="Proteomes" id="UP000612746">
    <property type="component" value="Unassembled WGS sequence"/>
</dbReference>